<keyword evidence="6" id="KW-0862">Zinc</keyword>
<evidence type="ECO:0000256" key="5">
    <source>
        <dbReference type="ARBA" id="ARBA00022801"/>
    </source>
</evidence>
<accession>A0A1L3GGB5</accession>
<comment type="catalytic activity">
    <reaction evidence="9">
        <text>S-methyl-5'-thioadenosine + phosphate = 5-(methylsulfanyl)-alpha-D-ribose 1-phosphate + adenine</text>
        <dbReference type="Rhea" id="RHEA:11852"/>
        <dbReference type="ChEBI" id="CHEBI:16708"/>
        <dbReference type="ChEBI" id="CHEBI:17509"/>
        <dbReference type="ChEBI" id="CHEBI:43474"/>
        <dbReference type="ChEBI" id="CHEBI:58533"/>
        <dbReference type="EC" id="2.4.2.28"/>
    </reaction>
    <physiologicalReaction direction="left-to-right" evidence="9">
        <dbReference type="Rhea" id="RHEA:11853"/>
    </physiologicalReaction>
</comment>
<dbReference type="InterPro" id="IPR011324">
    <property type="entry name" value="Cytotoxic_necrot_fac-like_cat"/>
</dbReference>
<dbReference type="InterPro" id="IPR038371">
    <property type="entry name" value="Cu_polyphenol_OxRdtase_sf"/>
</dbReference>
<reference evidence="11 12" key="1">
    <citation type="journal article" date="2017" name="Genome Announc.">
        <title>Complete Genome Sequences of Two Acetylene-Fermenting Pelobacter acetylenicus Strains.</title>
        <authorList>
            <person name="Sutton J.M."/>
            <person name="Baesman S.M."/>
            <person name="Fierst J.L."/>
            <person name="Poret-Peterson A.T."/>
            <person name="Oremland R.S."/>
            <person name="Dunlap D.S."/>
            <person name="Akob D.M."/>
        </authorList>
    </citation>
    <scope>NUCLEOTIDE SEQUENCE [LARGE SCALE GENOMIC DNA]</scope>
    <source>
        <strain evidence="11 12">DSM 3247</strain>
    </source>
</reference>
<keyword evidence="3" id="KW-0808">Transferase</keyword>
<comment type="catalytic activity">
    <reaction evidence="1">
        <text>inosine + phosphate = alpha-D-ribose 1-phosphate + hypoxanthine</text>
        <dbReference type="Rhea" id="RHEA:27646"/>
        <dbReference type="ChEBI" id="CHEBI:17368"/>
        <dbReference type="ChEBI" id="CHEBI:17596"/>
        <dbReference type="ChEBI" id="CHEBI:43474"/>
        <dbReference type="ChEBI" id="CHEBI:57720"/>
        <dbReference type="EC" id="2.4.2.1"/>
    </reaction>
    <physiologicalReaction direction="left-to-right" evidence="1">
        <dbReference type="Rhea" id="RHEA:27647"/>
    </physiologicalReaction>
</comment>
<dbReference type="EMBL" id="CP015518">
    <property type="protein sequence ID" value="APG24885.1"/>
    <property type="molecule type" value="Genomic_DNA"/>
</dbReference>
<evidence type="ECO:0000256" key="3">
    <source>
        <dbReference type="ARBA" id="ARBA00022679"/>
    </source>
</evidence>
<keyword evidence="5" id="KW-0378">Hydrolase</keyword>
<evidence type="ECO:0000256" key="8">
    <source>
        <dbReference type="ARBA" id="ARBA00048968"/>
    </source>
</evidence>
<evidence type="ECO:0000256" key="2">
    <source>
        <dbReference type="ARBA" id="ARBA00007353"/>
    </source>
</evidence>
<dbReference type="RefSeq" id="WP_072286733.1">
    <property type="nucleotide sequence ID" value="NZ_CP015455.1"/>
</dbReference>
<keyword evidence="12" id="KW-1185">Reference proteome</keyword>
<dbReference type="InterPro" id="IPR003730">
    <property type="entry name" value="Cu_polyphenol_OxRdtase"/>
</dbReference>
<dbReference type="GO" id="GO:0016787">
    <property type="term" value="F:hydrolase activity"/>
    <property type="evidence" value="ECO:0007669"/>
    <property type="project" value="UniProtKB-KW"/>
</dbReference>
<dbReference type="AlphaFoldDB" id="A0A1L3GGB5"/>
<dbReference type="NCBIfam" id="TIGR00726">
    <property type="entry name" value="peptidoglycan editing factor PgeF"/>
    <property type="match status" value="1"/>
</dbReference>
<organism evidence="11 12">
    <name type="scientific">Syntrophotalea acetylenica</name>
    <name type="common">Pelobacter acetylenicus</name>
    <dbReference type="NCBI Taxonomy" id="29542"/>
    <lineage>
        <taxon>Bacteria</taxon>
        <taxon>Pseudomonadati</taxon>
        <taxon>Thermodesulfobacteriota</taxon>
        <taxon>Desulfuromonadia</taxon>
        <taxon>Desulfuromonadales</taxon>
        <taxon>Syntrophotaleaceae</taxon>
        <taxon>Syntrophotalea</taxon>
    </lineage>
</organism>
<dbReference type="CDD" id="cd16833">
    <property type="entry name" value="YfiH"/>
    <property type="match status" value="1"/>
</dbReference>
<comment type="catalytic activity">
    <reaction evidence="8">
        <text>adenosine + phosphate = alpha-D-ribose 1-phosphate + adenine</text>
        <dbReference type="Rhea" id="RHEA:27642"/>
        <dbReference type="ChEBI" id="CHEBI:16335"/>
        <dbReference type="ChEBI" id="CHEBI:16708"/>
        <dbReference type="ChEBI" id="CHEBI:43474"/>
        <dbReference type="ChEBI" id="CHEBI:57720"/>
        <dbReference type="EC" id="2.4.2.1"/>
    </reaction>
    <physiologicalReaction direction="left-to-right" evidence="8">
        <dbReference type="Rhea" id="RHEA:27643"/>
    </physiologicalReaction>
</comment>
<keyword evidence="4" id="KW-0479">Metal-binding</keyword>
<dbReference type="Pfam" id="PF02578">
    <property type="entry name" value="Cu-oxidase_4"/>
    <property type="match status" value="1"/>
</dbReference>
<evidence type="ECO:0000256" key="1">
    <source>
        <dbReference type="ARBA" id="ARBA00000553"/>
    </source>
</evidence>
<name>A0A1L3GGB5_SYNAC</name>
<dbReference type="KEGG" id="pace:A6070_01475"/>
<dbReference type="GO" id="GO:0005507">
    <property type="term" value="F:copper ion binding"/>
    <property type="evidence" value="ECO:0007669"/>
    <property type="project" value="TreeGrafter"/>
</dbReference>
<evidence type="ECO:0000256" key="9">
    <source>
        <dbReference type="ARBA" id="ARBA00049893"/>
    </source>
</evidence>
<dbReference type="PANTHER" id="PTHR30616">
    <property type="entry name" value="UNCHARACTERIZED PROTEIN YFIH"/>
    <property type="match status" value="1"/>
</dbReference>
<proteinExistence type="inferred from homology"/>
<dbReference type="OrthoDB" id="4279at2"/>
<evidence type="ECO:0000313" key="12">
    <source>
        <dbReference type="Proteomes" id="UP000182264"/>
    </source>
</evidence>
<dbReference type="PANTHER" id="PTHR30616:SF2">
    <property type="entry name" value="PURINE NUCLEOSIDE PHOSPHORYLASE LACC1"/>
    <property type="match status" value="1"/>
</dbReference>
<comment type="catalytic activity">
    <reaction evidence="7">
        <text>adenosine + H2O + H(+) = inosine + NH4(+)</text>
        <dbReference type="Rhea" id="RHEA:24408"/>
        <dbReference type="ChEBI" id="CHEBI:15377"/>
        <dbReference type="ChEBI" id="CHEBI:15378"/>
        <dbReference type="ChEBI" id="CHEBI:16335"/>
        <dbReference type="ChEBI" id="CHEBI:17596"/>
        <dbReference type="ChEBI" id="CHEBI:28938"/>
        <dbReference type="EC" id="3.5.4.4"/>
    </reaction>
    <physiologicalReaction direction="left-to-right" evidence="7">
        <dbReference type="Rhea" id="RHEA:24409"/>
    </physiologicalReaction>
</comment>
<evidence type="ECO:0000313" key="11">
    <source>
        <dbReference type="EMBL" id="APG24885.1"/>
    </source>
</evidence>
<dbReference type="Gene3D" id="3.60.140.10">
    <property type="entry name" value="CNF1/YfiH-like putative cysteine hydrolases"/>
    <property type="match status" value="1"/>
</dbReference>
<dbReference type="GO" id="GO:0017061">
    <property type="term" value="F:S-methyl-5-thioadenosine phosphorylase activity"/>
    <property type="evidence" value="ECO:0007669"/>
    <property type="project" value="UniProtKB-EC"/>
</dbReference>
<evidence type="ECO:0000256" key="6">
    <source>
        <dbReference type="ARBA" id="ARBA00022833"/>
    </source>
</evidence>
<dbReference type="Proteomes" id="UP000182264">
    <property type="component" value="Chromosome"/>
</dbReference>
<sequence length="263" mass="28947">MKLVRKGKISYMQPDWAAETAVQAGFTTRNGGVSRPPYNSLNLAYNTEDARHNVEGNRSTLTRAFDLHPHQLLTVKQVHGTDILVIDQPNHDLSHFLTVASDAIITNQPGFMFGVLVADCFPILLHDPAKRVGAAVHAGWRGAASGLLGKTVEAMQTNFGCRPENLLAAIGPGIAAHEYEVDRAVRDAFRQGSGHWQQIAQETSLGKWQLDLQRSCLLQLQEVGIPAASIGVVEECTCCHREMFFSYRRDKGITGRQIGFMVL</sequence>
<comment type="similarity">
    <text evidence="2 10">Belongs to the purine nucleoside phosphorylase YfiH/LACC1 family.</text>
</comment>
<protein>
    <recommendedName>
        <fullName evidence="10">Purine nucleoside phosphorylase</fullName>
    </recommendedName>
</protein>
<dbReference type="STRING" id="29542.A6070_01475"/>
<evidence type="ECO:0000256" key="4">
    <source>
        <dbReference type="ARBA" id="ARBA00022723"/>
    </source>
</evidence>
<gene>
    <name evidence="11" type="ORF">A7E75_07515</name>
</gene>
<evidence type="ECO:0000256" key="10">
    <source>
        <dbReference type="RuleBase" id="RU361274"/>
    </source>
</evidence>
<dbReference type="SUPFAM" id="SSF64438">
    <property type="entry name" value="CNF1/YfiH-like putative cysteine hydrolases"/>
    <property type="match status" value="1"/>
</dbReference>
<evidence type="ECO:0000256" key="7">
    <source>
        <dbReference type="ARBA" id="ARBA00047989"/>
    </source>
</evidence>